<keyword evidence="7" id="KW-0472">Membrane</keyword>
<dbReference type="GO" id="GO:0017004">
    <property type="term" value="P:cytochrome complex assembly"/>
    <property type="evidence" value="ECO:0007669"/>
    <property type="project" value="UniProtKB-KW"/>
</dbReference>
<evidence type="ECO:0000256" key="4">
    <source>
        <dbReference type="ARBA" id="ARBA00022729"/>
    </source>
</evidence>
<keyword evidence="10" id="KW-1185">Reference proteome</keyword>
<name>A0A0W0S1B1_LEGBO</name>
<dbReference type="GO" id="GO:0046872">
    <property type="term" value="F:metal ion binding"/>
    <property type="evidence" value="ECO:0007669"/>
    <property type="project" value="UniProtKB-KW"/>
</dbReference>
<evidence type="ECO:0000313" key="10">
    <source>
        <dbReference type="Proteomes" id="UP000054695"/>
    </source>
</evidence>
<gene>
    <name evidence="9" type="primary">ccmH</name>
    <name evidence="9" type="ORF">Lboz_0448</name>
</gene>
<keyword evidence="3 7" id="KW-0479">Metal-binding</keyword>
<evidence type="ECO:0000256" key="5">
    <source>
        <dbReference type="ARBA" id="ARBA00022748"/>
    </source>
</evidence>
<dbReference type="FunFam" id="1.10.8.640:FF:000001">
    <property type="entry name" value="Cytochrome c-type biogenesis protein"/>
    <property type="match status" value="1"/>
</dbReference>
<keyword evidence="4 7" id="KW-0732">Signal</keyword>
<dbReference type="Proteomes" id="UP000054695">
    <property type="component" value="Unassembled WGS sequence"/>
</dbReference>
<comment type="function">
    <text evidence="7">Possible subunit of a heme lyase.</text>
</comment>
<dbReference type="InterPro" id="IPR038297">
    <property type="entry name" value="CcmH/CycL/NrfF/Ccl2_sf"/>
</dbReference>
<feature type="transmembrane region" description="Helical" evidence="7">
    <location>
        <begin position="141"/>
        <end position="159"/>
    </location>
</feature>
<proteinExistence type="inferred from homology"/>
<keyword evidence="7" id="KW-0812">Transmembrane</keyword>
<comment type="similarity">
    <text evidence="1 7">Belongs to the CcmH/CycL/Ccl2/NrfF family.</text>
</comment>
<sequence>MRIDLFRNASAKGAYFIDTVLESSYDFMSSRFVASFGRVLTYFIFLGFLLFLGSSVWANSTYPLDSAQKEAQFNHLLKDLRCLVCQNQDLADSNAELAKDLRNQVYQMVKEGKSDSEISDYLTARYGDFILFNPPVKAVTLLLWFGPILFLLLGFVIFWRTCFGTREKEYA</sequence>
<reference evidence="9 10" key="1">
    <citation type="submission" date="2015-11" db="EMBL/GenBank/DDBJ databases">
        <title>Genomic analysis of 38 Legionella species identifies large and diverse effector repertoires.</title>
        <authorList>
            <person name="Burstein D."/>
            <person name="Amaro F."/>
            <person name="Zusman T."/>
            <person name="Lifshitz Z."/>
            <person name="Cohen O."/>
            <person name="Gilbert J.A."/>
            <person name="Pupko T."/>
            <person name="Shuman H.A."/>
            <person name="Segal G."/>
        </authorList>
    </citation>
    <scope>NUCLEOTIDE SEQUENCE [LARGE SCALE GENOMIC DNA]</scope>
    <source>
        <strain evidence="9 10">WIGA</strain>
    </source>
</reference>
<evidence type="ECO:0000256" key="1">
    <source>
        <dbReference type="ARBA" id="ARBA00010342"/>
    </source>
</evidence>
<dbReference type="EMBL" id="LNXU01000003">
    <property type="protein sequence ID" value="KTC76693.1"/>
    <property type="molecule type" value="Genomic_DNA"/>
</dbReference>
<evidence type="ECO:0000256" key="2">
    <source>
        <dbReference type="ARBA" id="ARBA00022617"/>
    </source>
</evidence>
<keyword evidence="2 7" id="KW-0349">Heme</keyword>
<dbReference type="Gene3D" id="1.10.8.640">
    <property type="entry name" value="Cytochrome C biogenesis protein"/>
    <property type="match status" value="1"/>
</dbReference>
<evidence type="ECO:0000259" key="8">
    <source>
        <dbReference type="Pfam" id="PF03918"/>
    </source>
</evidence>
<evidence type="ECO:0000313" key="9">
    <source>
        <dbReference type="EMBL" id="KTC76693.1"/>
    </source>
</evidence>
<dbReference type="CDD" id="cd16378">
    <property type="entry name" value="CcmH_N"/>
    <property type="match status" value="1"/>
</dbReference>
<protein>
    <recommendedName>
        <fullName evidence="7">Cytochrome c-type biogenesis protein</fullName>
    </recommendedName>
</protein>
<evidence type="ECO:0000256" key="7">
    <source>
        <dbReference type="RuleBase" id="RU364112"/>
    </source>
</evidence>
<keyword evidence="7" id="KW-1133">Transmembrane helix</keyword>
<dbReference type="GO" id="GO:0005886">
    <property type="term" value="C:plasma membrane"/>
    <property type="evidence" value="ECO:0007669"/>
    <property type="project" value="TreeGrafter"/>
</dbReference>
<dbReference type="PANTHER" id="PTHR47870">
    <property type="entry name" value="CYTOCHROME C-TYPE BIOGENESIS PROTEIN CCMH"/>
    <property type="match status" value="1"/>
</dbReference>
<keyword evidence="6 7" id="KW-0408">Iron</keyword>
<accession>A0A0W0S1B1</accession>
<evidence type="ECO:0000256" key="3">
    <source>
        <dbReference type="ARBA" id="ARBA00022723"/>
    </source>
</evidence>
<comment type="caution">
    <text evidence="9">The sequence shown here is derived from an EMBL/GenBank/DDBJ whole genome shotgun (WGS) entry which is preliminary data.</text>
</comment>
<feature type="transmembrane region" description="Helical" evidence="7">
    <location>
        <begin position="39"/>
        <end position="58"/>
    </location>
</feature>
<dbReference type="InterPro" id="IPR005616">
    <property type="entry name" value="CcmH/CycL/Ccl2/NrfF_N"/>
</dbReference>
<dbReference type="PATRIC" id="fig|447.4.peg.480"/>
<organism evidence="9 10">
    <name type="scientific">Legionella bozemanae</name>
    <name type="common">Fluoribacter bozemanae</name>
    <dbReference type="NCBI Taxonomy" id="447"/>
    <lineage>
        <taxon>Bacteria</taxon>
        <taxon>Pseudomonadati</taxon>
        <taxon>Pseudomonadota</taxon>
        <taxon>Gammaproteobacteria</taxon>
        <taxon>Legionellales</taxon>
        <taxon>Legionellaceae</taxon>
        <taxon>Legionella</taxon>
    </lineage>
</organism>
<dbReference type="InterPro" id="IPR051263">
    <property type="entry name" value="C-type_cytochrome_biogenesis"/>
</dbReference>
<dbReference type="AlphaFoldDB" id="A0A0W0S1B1"/>
<feature type="domain" description="CcmH/CycL/Ccl2/NrfF N-terminal" evidence="8">
    <location>
        <begin position="48"/>
        <end position="166"/>
    </location>
</feature>
<dbReference type="Pfam" id="PF03918">
    <property type="entry name" value="CcmH"/>
    <property type="match status" value="1"/>
</dbReference>
<evidence type="ECO:0000256" key="6">
    <source>
        <dbReference type="ARBA" id="ARBA00023004"/>
    </source>
</evidence>
<dbReference type="PANTHER" id="PTHR47870:SF1">
    <property type="entry name" value="CYTOCHROME C-TYPE BIOGENESIS PROTEIN CCMH"/>
    <property type="match status" value="1"/>
</dbReference>
<keyword evidence="5" id="KW-0201">Cytochrome c-type biogenesis</keyword>
<dbReference type="STRING" id="447.Lboz_0448"/>